<dbReference type="PANTHER" id="PTHR43284">
    <property type="entry name" value="ASPARAGINE SYNTHETASE (GLUTAMINE-HYDROLYZING)"/>
    <property type="match status" value="1"/>
</dbReference>
<dbReference type="InterPro" id="IPR051786">
    <property type="entry name" value="ASN_synthetase/amidase"/>
</dbReference>
<dbReference type="GO" id="GO:0005829">
    <property type="term" value="C:cytosol"/>
    <property type="evidence" value="ECO:0007669"/>
    <property type="project" value="TreeGrafter"/>
</dbReference>
<protein>
    <submittedName>
        <fullName evidence="2">Asparagine synthase domain protein</fullName>
        <ecNumber evidence="2">6.3.5.4</ecNumber>
    </submittedName>
</protein>
<dbReference type="EMBL" id="AUZX01016176">
    <property type="protein sequence ID" value="EQD26427.1"/>
    <property type="molecule type" value="Genomic_DNA"/>
</dbReference>
<name>T0Y379_9ZZZZ</name>
<feature type="domain" description="Asparagine synthetase" evidence="1">
    <location>
        <begin position="2"/>
        <end position="152"/>
    </location>
</feature>
<dbReference type="GO" id="GO:0004066">
    <property type="term" value="F:asparagine synthase (glutamine-hydrolyzing) activity"/>
    <property type="evidence" value="ECO:0007669"/>
    <property type="project" value="UniProtKB-EC"/>
</dbReference>
<dbReference type="PANTHER" id="PTHR43284:SF1">
    <property type="entry name" value="ASPARAGINE SYNTHETASE"/>
    <property type="match status" value="1"/>
</dbReference>
<dbReference type="InterPro" id="IPR014729">
    <property type="entry name" value="Rossmann-like_a/b/a_fold"/>
</dbReference>
<dbReference type="SUPFAM" id="SSF52402">
    <property type="entry name" value="Adenine nucleotide alpha hydrolases-like"/>
    <property type="match status" value="1"/>
</dbReference>
<comment type="caution">
    <text evidence="2">The sequence shown here is derived from an EMBL/GenBank/DDBJ whole genome shotgun (WGS) entry which is preliminary data.</text>
</comment>
<dbReference type="CDD" id="cd01991">
    <property type="entry name" value="Asn_synthase_B_C"/>
    <property type="match status" value="1"/>
</dbReference>
<dbReference type="InterPro" id="IPR001962">
    <property type="entry name" value="Asn_synthase"/>
</dbReference>
<evidence type="ECO:0000313" key="2">
    <source>
        <dbReference type="EMBL" id="EQD26427.1"/>
    </source>
</evidence>
<dbReference type="GO" id="GO:0006529">
    <property type="term" value="P:asparagine biosynthetic process"/>
    <property type="evidence" value="ECO:0007669"/>
    <property type="project" value="InterPro"/>
</dbReference>
<keyword evidence="2" id="KW-0436">Ligase</keyword>
<dbReference type="Pfam" id="PF00733">
    <property type="entry name" value="Asn_synthase"/>
    <property type="match status" value="1"/>
</dbReference>
<organism evidence="2">
    <name type="scientific">mine drainage metagenome</name>
    <dbReference type="NCBI Taxonomy" id="410659"/>
    <lineage>
        <taxon>unclassified sequences</taxon>
        <taxon>metagenomes</taxon>
        <taxon>ecological metagenomes</taxon>
    </lineage>
</organism>
<accession>T0Y379</accession>
<gene>
    <name evidence="2" type="ORF">B1A_21883</name>
</gene>
<feature type="non-terminal residue" evidence="2">
    <location>
        <position position="1"/>
    </location>
</feature>
<reference evidence="2" key="1">
    <citation type="submission" date="2013-08" db="EMBL/GenBank/DDBJ databases">
        <authorList>
            <person name="Mendez C."/>
            <person name="Richter M."/>
            <person name="Ferrer M."/>
            <person name="Sanchez J."/>
        </authorList>
    </citation>
    <scope>NUCLEOTIDE SEQUENCE</scope>
</reference>
<dbReference type="AlphaFoldDB" id="T0Y379"/>
<sequence>GADWLGAMLHVDRTVWLPDEALLKLDRLTMSFGLEARVPFLDAGVVAFADRLPWQTKLEGGRGKWVLREVARRHLPQEVADRRKRGFPSPISRLLGGPMRDFVYDHLTDETASARGIFDPQAISAALANLKARPGQAGRRTYVLLALELWLRQVYDSAGADAVEHPRSQGIGD</sequence>
<evidence type="ECO:0000259" key="1">
    <source>
        <dbReference type="Pfam" id="PF00733"/>
    </source>
</evidence>
<dbReference type="Gene3D" id="3.40.50.620">
    <property type="entry name" value="HUPs"/>
    <property type="match status" value="1"/>
</dbReference>
<proteinExistence type="predicted"/>
<dbReference type="EC" id="6.3.5.4" evidence="2"/>
<reference evidence="2" key="2">
    <citation type="journal article" date="2014" name="ISME J.">
        <title>Microbial stratification in low pH oxic and suboxic macroscopic growths along an acid mine drainage.</title>
        <authorList>
            <person name="Mendez-Garcia C."/>
            <person name="Mesa V."/>
            <person name="Sprenger R.R."/>
            <person name="Richter M."/>
            <person name="Diez M.S."/>
            <person name="Solano J."/>
            <person name="Bargiela R."/>
            <person name="Golyshina O.V."/>
            <person name="Manteca A."/>
            <person name="Ramos J.L."/>
            <person name="Gallego J.R."/>
            <person name="Llorente I."/>
            <person name="Martins Dos Santos V.A."/>
            <person name="Jensen O.N."/>
            <person name="Pelaez A.I."/>
            <person name="Sanchez J."/>
            <person name="Ferrer M."/>
        </authorList>
    </citation>
    <scope>NUCLEOTIDE SEQUENCE</scope>
</reference>